<dbReference type="EMBL" id="JBHTJV010000003">
    <property type="protein sequence ID" value="MFD0915971.1"/>
    <property type="molecule type" value="Genomic_DNA"/>
</dbReference>
<evidence type="ECO:0000313" key="2">
    <source>
        <dbReference type="EMBL" id="MFD0915971.1"/>
    </source>
</evidence>
<organism evidence="2 3">
    <name type="scientific">Pseudahrensia aquimaris</name>
    <dbReference type="NCBI Taxonomy" id="744461"/>
    <lineage>
        <taxon>Bacteria</taxon>
        <taxon>Pseudomonadati</taxon>
        <taxon>Pseudomonadota</taxon>
        <taxon>Alphaproteobacteria</taxon>
        <taxon>Hyphomicrobiales</taxon>
        <taxon>Ahrensiaceae</taxon>
        <taxon>Pseudahrensia</taxon>
    </lineage>
</organism>
<dbReference type="Proteomes" id="UP001597101">
    <property type="component" value="Unassembled WGS sequence"/>
</dbReference>
<evidence type="ECO:0000313" key="3">
    <source>
        <dbReference type="Proteomes" id="UP001597101"/>
    </source>
</evidence>
<gene>
    <name evidence="2" type="ORF">ACFQ14_06085</name>
</gene>
<dbReference type="SUPFAM" id="SSF69318">
    <property type="entry name" value="Integrin alpha N-terminal domain"/>
    <property type="match status" value="1"/>
</dbReference>
<feature type="signal peptide" evidence="1">
    <location>
        <begin position="1"/>
        <end position="21"/>
    </location>
</feature>
<feature type="chain" id="PRO_5046479315" description="FG-GAP repeat protein" evidence="1">
    <location>
        <begin position="22"/>
        <end position="385"/>
    </location>
</feature>
<accession>A0ABW3FGM1</accession>
<dbReference type="InterPro" id="IPR028994">
    <property type="entry name" value="Integrin_alpha_N"/>
</dbReference>
<protein>
    <recommendedName>
        <fullName evidence="4">FG-GAP repeat protein</fullName>
    </recommendedName>
</protein>
<evidence type="ECO:0000256" key="1">
    <source>
        <dbReference type="SAM" id="SignalP"/>
    </source>
</evidence>
<evidence type="ECO:0008006" key="4">
    <source>
        <dbReference type="Google" id="ProtNLM"/>
    </source>
</evidence>
<comment type="caution">
    <text evidence="2">The sequence shown here is derived from an EMBL/GenBank/DDBJ whole genome shotgun (WGS) entry which is preliminary data.</text>
</comment>
<keyword evidence="1" id="KW-0732">Signal</keyword>
<sequence length="385" mass="41565">MAKRATLSAGFAFFLSLTAFAQAQTTIPTPRPDTAETSEPIEVVPEGPVVDQSTELPRRTDTEVNGWKLTQVGARGQVLSSAAMPIIIQCRDGSFVDPAFQVCFGAGAAANLPRPFVEVRPTARPDGGMRDGRIARSVDAGDISEAWYIKPTQRYAHAILGDDVEAGGLAVRTADSKVFQIDLPEEEVFEDITPRIIDLDGLGKNHVVTLRSHKDKGASIAVYGLVDEELILLAQTSYIGRTNRWRNVAGIEDFDGDGSLQIAEVVTPHIGGTLNFWTWKNGALVFSGSAFGFSNHEIGSREQRLSTVNDFDGDGVSDIALPSGDRKSLRLMRFDGTARGEKMLQEIASIPLPARIDKAIGSHFNGRGTTITVGLEDGSVYVIHQ</sequence>
<name>A0ABW3FGM1_9HYPH</name>
<dbReference type="RefSeq" id="WP_377211810.1">
    <property type="nucleotide sequence ID" value="NZ_JBHTJV010000003.1"/>
</dbReference>
<keyword evidence="3" id="KW-1185">Reference proteome</keyword>
<reference evidence="3" key="1">
    <citation type="journal article" date="2019" name="Int. J. Syst. Evol. Microbiol.">
        <title>The Global Catalogue of Microorganisms (GCM) 10K type strain sequencing project: providing services to taxonomists for standard genome sequencing and annotation.</title>
        <authorList>
            <consortium name="The Broad Institute Genomics Platform"/>
            <consortium name="The Broad Institute Genome Sequencing Center for Infectious Disease"/>
            <person name="Wu L."/>
            <person name="Ma J."/>
        </authorList>
    </citation>
    <scope>NUCLEOTIDE SEQUENCE [LARGE SCALE GENOMIC DNA]</scope>
    <source>
        <strain evidence="3">CCUG 60023</strain>
    </source>
</reference>
<proteinExistence type="predicted"/>